<evidence type="ECO:0000313" key="6">
    <source>
        <dbReference type="Proteomes" id="UP001642409"/>
    </source>
</evidence>
<reference evidence="1" key="1">
    <citation type="submission" date="2023-06" db="EMBL/GenBank/DDBJ databases">
        <authorList>
            <person name="Kurt Z."/>
        </authorList>
    </citation>
    <scope>NUCLEOTIDE SEQUENCE</scope>
</reference>
<dbReference type="Proteomes" id="UP001642409">
    <property type="component" value="Unassembled WGS sequence"/>
</dbReference>
<evidence type="ECO:0000313" key="5">
    <source>
        <dbReference type="EMBL" id="CAL6016185.1"/>
    </source>
</evidence>
<comment type="caution">
    <text evidence="1">The sequence shown here is derived from an EMBL/GenBank/DDBJ whole genome shotgun (WGS) entry which is preliminary data.</text>
</comment>
<accession>A0AA86TT75</accession>
<proteinExistence type="predicted"/>
<keyword evidence="6" id="KW-1185">Reference proteome</keyword>
<gene>
    <name evidence="1" type="ORF">HINF_LOCUS15451</name>
    <name evidence="4" type="ORF">HINF_LOCUS16582</name>
    <name evidence="5" type="ORF">HINF_LOCUS25389</name>
    <name evidence="2" type="ORF">HINF_LOCUS28852</name>
    <name evidence="3" type="ORF">HINF_LOCUS3260</name>
</gene>
<dbReference type="EMBL" id="CAXDID020000075">
    <property type="protein sequence ID" value="CAL6016185.1"/>
    <property type="molecule type" value="Genomic_DNA"/>
</dbReference>
<dbReference type="EMBL" id="CAXDID020000041">
    <property type="protein sequence ID" value="CAL6000207.1"/>
    <property type="molecule type" value="Genomic_DNA"/>
</dbReference>
<evidence type="ECO:0000313" key="1">
    <source>
        <dbReference type="EMBL" id="CAI9927806.1"/>
    </source>
</evidence>
<protein>
    <submittedName>
        <fullName evidence="3">Hypothetical_protein</fullName>
    </submittedName>
</protein>
<dbReference type="EMBL" id="CATOUU010000687">
    <property type="protein sequence ID" value="CAI9941207.1"/>
    <property type="molecule type" value="Genomic_DNA"/>
</dbReference>
<dbReference type="EMBL" id="CATOUU010000386">
    <property type="protein sequence ID" value="CAI9927806.1"/>
    <property type="molecule type" value="Genomic_DNA"/>
</dbReference>
<reference evidence="3 6" key="2">
    <citation type="submission" date="2024-07" db="EMBL/GenBank/DDBJ databases">
        <authorList>
            <person name="Akdeniz Z."/>
        </authorList>
    </citation>
    <scope>NUCLEOTIDE SEQUENCE [LARGE SCALE GENOMIC DNA]</scope>
</reference>
<evidence type="ECO:0000313" key="3">
    <source>
        <dbReference type="EMBL" id="CAL5975294.1"/>
    </source>
</evidence>
<dbReference type="AlphaFoldDB" id="A0AA86TT75"/>
<evidence type="ECO:0000313" key="4">
    <source>
        <dbReference type="EMBL" id="CAL6000207.1"/>
    </source>
</evidence>
<organism evidence="1">
    <name type="scientific">Hexamita inflata</name>
    <dbReference type="NCBI Taxonomy" id="28002"/>
    <lineage>
        <taxon>Eukaryota</taxon>
        <taxon>Metamonada</taxon>
        <taxon>Diplomonadida</taxon>
        <taxon>Hexamitidae</taxon>
        <taxon>Hexamitinae</taxon>
        <taxon>Hexamita</taxon>
    </lineage>
</organism>
<name>A0AA86TT75_9EUKA</name>
<evidence type="ECO:0000313" key="2">
    <source>
        <dbReference type="EMBL" id="CAI9941207.1"/>
    </source>
</evidence>
<sequence>MQKVPLQHKLFSYKVDVDRIVSFGGGLQYIQDTRTQSVDKSESPIKLESSHYFVNAVTLLNNFAYFVCDQTLYRFGLTFTLKKIGQLQAPVNNFCTARVMNELRIVDIKHRVFRLANDTLQQLPTGFPPLFAGEIQQKAVSIEFEPQPTGPGVPKLISHYTVFDFYICFSRLNNNHYLSVHRQSTFQTIRIFKINSKSVVYAHSFILFDEEAGLMAYEVCLNKFFKMKEPTSTSFSINRSGFELDKNFIKEVLGEQYQSWERVFTRFDKEGK</sequence>
<dbReference type="EMBL" id="CAXDID020000006">
    <property type="protein sequence ID" value="CAL5975294.1"/>
    <property type="molecule type" value="Genomic_DNA"/>
</dbReference>